<dbReference type="PRINTS" id="PR00107">
    <property type="entry name" value="PHOSPHOCPHPR"/>
</dbReference>
<reference evidence="6" key="1">
    <citation type="submission" date="2016-10" db="EMBL/GenBank/DDBJ databases">
        <authorList>
            <person name="Varghese N."/>
            <person name="Submissions S."/>
        </authorList>
    </citation>
    <scope>NUCLEOTIDE SEQUENCE [LARGE SCALE GENOMIC DNA]</scope>
    <source>
        <strain evidence="6">DSM 21620</strain>
    </source>
</reference>
<dbReference type="InterPro" id="IPR035895">
    <property type="entry name" value="HPr-like_sf"/>
</dbReference>
<sequence>MLMTKLSVSIPRGLQARNTAIFVSKACTFTSDVIISKNGISMDGKKIMKVMDLHVQGGDEITLVVSGDDEKIAIDTLRKFLLEQ</sequence>
<feature type="domain" description="HPr" evidence="4">
    <location>
        <begin position="1"/>
        <end position="84"/>
    </location>
</feature>
<evidence type="ECO:0000256" key="2">
    <source>
        <dbReference type="ARBA" id="ARBA00022490"/>
    </source>
</evidence>
<accession>A0A1G6MRH8</accession>
<keyword evidence="3" id="KW-0598">Phosphotransferase system</keyword>
<dbReference type="NCBIfam" id="TIGR01003">
    <property type="entry name" value="PTS_HPr_family"/>
    <property type="match status" value="1"/>
</dbReference>
<proteinExistence type="predicted"/>
<keyword evidence="6" id="KW-1185">Reference proteome</keyword>
<dbReference type="PANTHER" id="PTHR33705">
    <property type="entry name" value="PHOSPHOCARRIER PROTEIN HPR"/>
    <property type="match status" value="1"/>
</dbReference>
<keyword evidence="2" id="KW-0963">Cytoplasm</keyword>
<dbReference type="Pfam" id="PF00381">
    <property type="entry name" value="PTS-HPr"/>
    <property type="match status" value="1"/>
</dbReference>
<dbReference type="PANTHER" id="PTHR33705:SF2">
    <property type="entry name" value="PHOSPHOCARRIER PROTEIN NPR"/>
    <property type="match status" value="1"/>
</dbReference>
<dbReference type="AlphaFoldDB" id="A0A1G6MRH8"/>
<dbReference type="InterPro" id="IPR000032">
    <property type="entry name" value="HPr-like"/>
</dbReference>
<dbReference type="OrthoDB" id="2937456at2"/>
<dbReference type="Gene3D" id="3.30.1340.10">
    <property type="entry name" value="HPr-like"/>
    <property type="match status" value="1"/>
</dbReference>
<dbReference type="PROSITE" id="PS51350">
    <property type="entry name" value="PTS_HPR_DOM"/>
    <property type="match status" value="1"/>
</dbReference>
<dbReference type="Proteomes" id="UP000198666">
    <property type="component" value="Unassembled WGS sequence"/>
</dbReference>
<dbReference type="EMBL" id="FMZB01000003">
    <property type="protein sequence ID" value="SDC58122.1"/>
    <property type="molecule type" value="Genomic_DNA"/>
</dbReference>
<organism evidence="5 6">
    <name type="scientific">Terribacillus halophilus</name>
    <dbReference type="NCBI Taxonomy" id="361279"/>
    <lineage>
        <taxon>Bacteria</taxon>
        <taxon>Bacillati</taxon>
        <taxon>Bacillota</taxon>
        <taxon>Bacilli</taxon>
        <taxon>Bacillales</taxon>
        <taxon>Bacillaceae</taxon>
        <taxon>Terribacillus</taxon>
    </lineage>
</organism>
<protein>
    <submittedName>
        <fullName evidence="5">Catabolite repression HPr-like protein/phosphocarrier protein</fullName>
    </submittedName>
</protein>
<dbReference type="InterPro" id="IPR050399">
    <property type="entry name" value="HPr"/>
</dbReference>
<gene>
    <name evidence="5" type="ORF">SAMN05421663_10341</name>
</gene>
<dbReference type="GO" id="GO:0005737">
    <property type="term" value="C:cytoplasm"/>
    <property type="evidence" value="ECO:0007669"/>
    <property type="project" value="UniProtKB-SubCell"/>
</dbReference>
<evidence type="ECO:0000313" key="5">
    <source>
        <dbReference type="EMBL" id="SDC58122.1"/>
    </source>
</evidence>
<dbReference type="GO" id="GO:0009401">
    <property type="term" value="P:phosphoenolpyruvate-dependent sugar phosphotransferase system"/>
    <property type="evidence" value="ECO:0007669"/>
    <property type="project" value="UniProtKB-KW"/>
</dbReference>
<evidence type="ECO:0000256" key="1">
    <source>
        <dbReference type="ARBA" id="ARBA00004496"/>
    </source>
</evidence>
<dbReference type="STRING" id="361279.SAMN05421663_10341"/>
<evidence type="ECO:0000313" key="6">
    <source>
        <dbReference type="Proteomes" id="UP000198666"/>
    </source>
</evidence>
<comment type="subcellular location">
    <subcellularLocation>
        <location evidence="1">Cytoplasm</location>
    </subcellularLocation>
</comment>
<dbReference type="SUPFAM" id="SSF55594">
    <property type="entry name" value="HPr-like"/>
    <property type="match status" value="1"/>
</dbReference>
<name>A0A1G6MRH8_9BACI</name>
<evidence type="ECO:0000256" key="3">
    <source>
        <dbReference type="ARBA" id="ARBA00022683"/>
    </source>
</evidence>
<evidence type="ECO:0000259" key="4">
    <source>
        <dbReference type="PROSITE" id="PS51350"/>
    </source>
</evidence>